<feature type="transmembrane region" description="Helical" evidence="3">
    <location>
        <begin position="99"/>
        <end position="117"/>
    </location>
</feature>
<feature type="region of interest" description="Disordered" evidence="2">
    <location>
        <begin position="1"/>
        <end position="22"/>
    </location>
</feature>
<feature type="compositionally biased region" description="Basic and acidic residues" evidence="2">
    <location>
        <begin position="475"/>
        <end position="485"/>
    </location>
</feature>
<comment type="caution">
    <text evidence="4">The sequence shown here is derived from an EMBL/GenBank/DDBJ whole genome shotgun (WGS) entry which is preliminary data.</text>
</comment>
<reference evidence="4" key="1">
    <citation type="submission" date="2022-01" db="EMBL/GenBank/DDBJ databases">
        <title>Genome Sequence Resource for Two Populations of Ditylenchus destructor, the Migratory Endoparasitic Phytonematode.</title>
        <authorList>
            <person name="Zhang H."/>
            <person name="Lin R."/>
            <person name="Xie B."/>
        </authorList>
    </citation>
    <scope>NUCLEOTIDE SEQUENCE</scope>
    <source>
        <strain evidence="4">BazhouSP</strain>
    </source>
</reference>
<dbReference type="Proteomes" id="UP001201812">
    <property type="component" value="Unassembled WGS sequence"/>
</dbReference>
<name>A0AAD4MYG9_9BILA</name>
<keyword evidence="3" id="KW-1133">Transmembrane helix</keyword>
<proteinExistence type="inferred from homology"/>
<gene>
    <name evidence="4" type="ORF">DdX_13509</name>
</gene>
<keyword evidence="3" id="KW-0472">Membrane</keyword>
<dbReference type="InterPro" id="IPR002666">
    <property type="entry name" value="Folate_carrier"/>
</dbReference>
<dbReference type="AlphaFoldDB" id="A0AAD4MYG9"/>
<dbReference type="GO" id="GO:0090482">
    <property type="term" value="F:vitamin transmembrane transporter activity"/>
    <property type="evidence" value="ECO:0007669"/>
    <property type="project" value="InterPro"/>
</dbReference>
<evidence type="ECO:0000313" key="4">
    <source>
        <dbReference type="EMBL" id="KAI1705547.1"/>
    </source>
</evidence>
<feature type="transmembrane region" description="Helical" evidence="3">
    <location>
        <begin position="405"/>
        <end position="424"/>
    </location>
</feature>
<feature type="compositionally biased region" description="Polar residues" evidence="2">
    <location>
        <begin position="1"/>
        <end position="11"/>
    </location>
</feature>
<dbReference type="Gene3D" id="1.20.1250.20">
    <property type="entry name" value="MFS general substrate transporter like domains"/>
    <property type="match status" value="1"/>
</dbReference>
<dbReference type="Pfam" id="PF01770">
    <property type="entry name" value="Folate_carrier"/>
    <property type="match status" value="1"/>
</dbReference>
<evidence type="ECO:0000313" key="5">
    <source>
        <dbReference type="Proteomes" id="UP001201812"/>
    </source>
</evidence>
<dbReference type="EMBL" id="JAKKPZ010000055">
    <property type="protein sequence ID" value="KAI1705547.1"/>
    <property type="molecule type" value="Genomic_DNA"/>
</dbReference>
<evidence type="ECO:0000256" key="1">
    <source>
        <dbReference type="ARBA" id="ARBA00005773"/>
    </source>
</evidence>
<evidence type="ECO:0000256" key="2">
    <source>
        <dbReference type="SAM" id="MobiDB-lite"/>
    </source>
</evidence>
<dbReference type="PANTHER" id="PTHR10686:SF18">
    <property type="entry name" value="IP11787P-RELATED"/>
    <property type="match status" value="1"/>
</dbReference>
<feature type="transmembrane region" description="Helical" evidence="3">
    <location>
        <begin position="215"/>
        <end position="233"/>
    </location>
</feature>
<dbReference type="SUPFAM" id="SSF103473">
    <property type="entry name" value="MFS general substrate transporter"/>
    <property type="match status" value="1"/>
</dbReference>
<feature type="transmembrane region" description="Helical" evidence="3">
    <location>
        <begin position="324"/>
        <end position="342"/>
    </location>
</feature>
<dbReference type="NCBIfam" id="TIGR00806">
    <property type="entry name" value="rfc"/>
    <property type="match status" value="1"/>
</dbReference>
<feature type="transmembrane region" description="Helical" evidence="3">
    <location>
        <begin position="349"/>
        <end position="368"/>
    </location>
</feature>
<feature type="transmembrane region" description="Helical" evidence="3">
    <location>
        <begin position="190"/>
        <end position="209"/>
    </location>
</feature>
<accession>A0AAD4MYG9</accession>
<evidence type="ECO:0000256" key="3">
    <source>
        <dbReference type="SAM" id="Phobius"/>
    </source>
</evidence>
<comment type="similarity">
    <text evidence="1">Belongs to the reduced folate carrier (RFC) transporter (TC 2.A.48) family.</text>
</comment>
<feature type="transmembrane region" description="Helical" evidence="3">
    <location>
        <begin position="374"/>
        <end position="393"/>
    </location>
</feature>
<feature type="transmembrane region" description="Helical" evidence="3">
    <location>
        <begin position="286"/>
        <end position="304"/>
    </location>
</feature>
<dbReference type="PANTHER" id="PTHR10686">
    <property type="entry name" value="FOLATE TRANSPORTER"/>
    <property type="match status" value="1"/>
</dbReference>
<protein>
    <submittedName>
        <fullName evidence="4">Reduced folate carrier domain-containing protein</fullName>
    </submittedName>
</protein>
<feature type="region of interest" description="Disordered" evidence="2">
    <location>
        <begin position="475"/>
        <end position="519"/>
    </location>
</feature>
<dbReference type="InterPro" id="IPR036259">
    <property type="entry name" value="MFS_trans_sf"/>
</dbReference>
<feature type="transmembrane region" description="Helical" evidence="3">
    <location>
        <begin position="444"/>
        <end position="469"/>
    </location>
</feature>
<keyword evidence="5" id="KW-1185">Reference proteome</keyword>
<feature type="compositionally biased region" description="Basic and acidic residues" evidence="2">
    <location>
        <begin position="499"/>
        <end position="512"/>
    </location>
</feature>
<organism evidence="4 5">
    <name type="scientific">Ditylenchus destructor</name>
    <dbReference type="NCBI Taxonomy" id="166010"/>
    <lineage>
        <taxon>Eukaryota</taxon>
        <taxon>Metazoa</taxon>
        <taxon>Ecdysozoa</taxon>
        <taxon>Nematoda</taxon>
        <taxon>Chromadorea</taxon>
        <taxon>Rhabditida</taxon>
        <taxon>Tylenchina</taxon>
        <taxon>Tylenchomorpha</taxon>
        <taxon>Sphaerularioidea</taxon>
        <taxon>Anguinidae</taxon>
        <taxon>Anguininae</taxon>
        <taxon>Ditylenchus</taxon>
    </lineage>
</organism>
<feature type="transmembrane region" description="Helical" evidence="3">
    <location>
        <begin position="152"/>
        <end position="169"/>
    </location>
</feature>
<keyword evidence="3" id="KW-0812">Transmembrane</keyword>
<sequence length="519" mass="58763">MKVHIFSNSKPIQPAINGESNAKKGNMDPFSASEWPTKPPSQGESKLKWSAKWLPALLCFYAVFKEIKVAEPYSYKYQTEYLNLTAEQLTAEVYPVIPYTYLISLVPIFLLTDLLLYKPTMIVEVIGQIVFRFSQIFGYTVASQILGQSFYAIASACEVAFFSYIYAVLEKDQYQKLTGWTRAATMAGRTCGYVFGQFLILSHISNLYTLNIVSFFIPCGAFLMCIFLPRVHWKQMVYRMLEAKSLNEKKSSWKPPQSYFDYLTYRIRKLRSDFVKTYSVGFIRKWSLWWAMTTCMSLQVTLYAQSLWGQVPTGDSPLNGFADAAYTATAALAILAMNAFPFDWDKWGELALVIISTVDASLLVVYSQAQNINVMYLCYISYRSLYQVMITIAQWNIAKKMRCESYGLVFGTNTFVALIMQSILTVVVSDKRGPLALHVRNQYLVYAGLHVIVAIVFLCSVIISLIAYLRRSSKARSDSPVKELSDDTDTSSEGSGSENETKLEKTLEKQDKIATAIDA</sequence>
<dbReference type="GO" id="GO:0005886">
    <property type="term" value="C:plasma membrane"/>
    <property type="evidence" value="ECO:0007669"/>
    <property type="project" value="TreeGrafter"/>
</dbReference>